<dbReference type="InterPro" id="IPR008331">
    <property type="entry name" value="Ferritin_DPS_dom"/>
</dbReference>
<dbReference type="RefSeq" id="WP_047370953.1">
    <property type="nucleotide sequence ID" value="NZ_CABMNU010000005.1"/>
</dbReference>
<evidence type="ECO:0000313" key="3">
    <source>
        <dbReference type="Proteomes" id="UP000867740"/>
    </source>
</evidence>
<dbReference type="InterPro" id="IPR009078">
    <property type="entry name" value="Ferritin-like_SF"/>
</dbReference>
<dbReference type="GO" id="GO:0008199">
    <property type="term" value="F:ferric iron binding"/>
    <property type="evidence" value="ECO:0007669"/>
    <property type="project" value="InterPro"/>
</dbReference>
<dbReference type="InterPro" id="IPR012347">
    <property type="entry name" value="Ferritin-like"/>
</dbReference>
<accession>A0A9P3T7Q2</accession>
<proteinExistence type="predicted"/>
<dbReference type="AlphaFoldDB" id="A0A9P3T7Q2"/>
<evidence type="ECO:0000313" key="2">
    <source>
        <dbReference type="EMBL" id="HAT3581749.1"/>
    </source>
</evidence>
<organism evidence="2 3">
    <name type="scientific">Kluyvera intermedia</name>
    <name type="common">Enterobacter intermedius</name>
    <dbReference type="NCBI Taxonomy" id="61648"/>
    <lineage>
        <taxon>Bacteria</taxon>
        <taxon>Pseudomonadati</taxon>
        <taxon>Pseudomonadota</taxon>
        <taxon>Gammaproteobacteria</taxon>
        <taxon>Enterobacterales</taxon>
        <taxon>Enterobacteriaceae</taxon>
        <taxon>Kluyvera</taxon>
    </lineage>
</organism>
<sequence length="150" mass="16777">MITCAMTQKLNTQMNLEFHASHLYLSLGNGCMTRNLPGVGALLRIQAQQCVTRMMRLFDYIKASGGWPVIKPVTMTDNNVVSVEDVIRQLMENQALRICALECLAEETSLHEGIAILDLLKIIHTEYQNNNHELKKALTVHYCASVSVAC</sequence>
<dbReference type="SUPFAM" id="SSF47240">
    <property type="entry name" value="Ferritin-like"/>
    <property type="match status" value="1"/>
</dbReference>
<evidence type="ECO:0000259" key="1">
    <source>
        <dbReference type="Pfam" id="PF00210"/>
    </source>
</evidence>
<protein>
    <submittedName>
        <fullName evidence="2">Ferritin</fullName>
    </submittedName>
</protein>
<reference evidence="2" key="1">
    <citation type="journal article" date="2018" name="Genome Biol.">
        <title>SKESA: strategic k-mer extension for scrupulous assemblies.</title>
        <authorList>
            <person name="Souvorov A."/>
            <person name="Agarwala R."/>
            <person name="Lipman D.J."/>
        </authorList>
    </citation>
    <scope>NUCLEOTIDE SEQUENCE</scope>
    <source>
        <strain evidence="2">CAVp300</strain>
    </source>
</reference>
<dbReference type="Gene3D" id="1.20.1260.10">
    <property type="match status" value="1"/>
</dbReference>
<gene>
    <name evidence="2" type="ORF">I8531_002044</name>
</gene>
<feature type="domain" description="Ferritin/DPS" evidence="1">
    <location>
        <begin position="8"/>
        <end position="138"/>
    </location>
</feature>
<name>A0A9P3T7Q2_KLUIN</name>
<reference evidence="2" key="2">
    <citation type="submission" date="2020-10" db="EMBL/GenBank/DDBJ databases">
        <authorList>
            <consortium name="NCBI Pathogen Detection Project"/>
        </authorList>
    </citation>
    <scope>NUCLEOTIDE SEQUENCE</scope>
    <source>
        <strain evidence="2">CAVp300</strain>
    </source>
</reference>
<comment type="caution">
    <text evidence="2">The sequence shown here is derived from an EMBL/GenBank/DDBJ whole genome shotgun (WGS) entry which is preliminary data.</text>
</comment>
<dbReference type="Pfam" id="PF00210">
    <property type="entry name" value="Ferritin"/>
    <property type="match status" value="1"/>
</dbReference>
<dbReference type="EMBL" id="DACSUM010000013">
    <property type="protein sequence ID" value="HAT3581749.1"/>
    <property type="molecule type" value="Genomic_DNA"/>
</dbReference>
<dbReference type="Proteomes" id="UP000867740">
    <property type="component" value="Unassembled WGS sequence"/>
</dbReference>